<dbReference type="EMBL" id="GBXM01013693">
    <property type="protein sequence ID" value="JAH94884.1"/>
    <property type="molecule type" value="Transcribed_RNA"/>
</dbReference>
<protein>
    <submittedName>
        <fullName evidence="1">Uncharacterized protein</fullName>
    </submittedName>
</protein>
<sequence>MHMLSNSQRETECRSHNLREFSGFLKSTSVVPNPGSEVPPLSTNCSAIPVKYC</sequence>
<reference evidence="1" key="2">
    <citation type="journal article" date="2015" name="Fish Shellfish Immunol.">
        <title>Early steps in the European eel (Anguilla anguilla)-Vibrio vulnificus interaction in the gills: Role of the RtxA13 toxin.</title>
        <authorList>
            <person name="Callol A."/>
            <person name="Pajuelo D."/>
            <person name="Ebbesson L."/>
            <person name="Teles M."/>
            <person name="MacKenzie S."/>
            <person name="Amaro C."/>
        </authorList>
    </citation>
    <scope>NUCLEOTIDE SEQUENCE</scope>
</reference>
<dbReference type="AlphaFoldDB" id="A0A0E9WWY4"/>
<accession>A0A0E9WWY4</accession>
<evidence type="ECO:0000313" key="1">
    <source>
        <dbReference type="EMBL" id="JAH94884.1"/>
    </source>
</evidence>
<proteinExistence type="predicted"/>
<reference evidence="1" key="1">
    <citation type="submission" date="2014-11" db="EMBL/GenBank/DDBJ databases">
        <authorList>
            <person name="Amaro Gonzalez C."/>
        </authorList>
    </citation>
    <scope>NUCLEOTIDE SEQUENCE</scope>
</reference>
<name>A0A0E9WWY4_ANGAN</name>
<organism evidence="1">
    <name type="scientific">Anguilla anguilla</name>
    <name type="common">European freshwater eel</name>
    <name type="synonym">Muraena anguilla</name>
    <dbReference type="NCBI Taxonomy" id="7936"/>
    <lineage>
        <taxon>Eukaryota</taxon>
        <taxon>Metazoa</taxon>
        <taxon>Chordata</taxon>
        <taxon>Craniata</taxon>
        <taxon>Vertebrata</taxon>
        <taxon>Euteleostomi</taxon>
        <taxon>Actinopterygii</taxon>
        <taxon>Neopterygii</taxon>
        <taxon>Teleostei</taxon>
        <taxon>Anguilliformes</taxon>
        <taxon>Anguillidae</taxon>
        <taxon>Anguilla</taxon>
    </lineage>
</organism>